<evidence type="ECO:0000313" key="6">
    <source>
        <dbReference type="Proteomes" id="UP001075001"/>
    </source>
</evidence>
<dbReference type="PANTHER" id="PTHR11803:SF39">
    <property type="entry name" value="2-IMINOBUTANOATE_2-IMINOPROPANOATE DEAMINASE"/>
    <property type="match status" value="1"/>
</dbReference>
<dbReference type="EMBL" id="CABGGW010000018">
    <property type="protein sequence ID" value="VUS58486.1"/>
    <property type="molecule type" value="Genomic_DNA"/>
</dbReference>
<protein>
    <submittedName>
        <fullName evidence="4">2-iminobutanoate/2-iminopropanoate deaminase</fullName>
    </submittedName>
    <submittedName>
        <fullName evidence="3">Rid family detoxifying hydrolase</fullName>
    </submittedName>
</protein>
<evidence type="ECO:0000256" key="2">
    <source>
        <dbReference type="ARBA" id="ARBA00011233"/>
    </source>
</evidence>
<sequence>MEFINDIQSPAPCGAYSHAVRSGNFLFISGQVPFDPATGNVVGSDISEQTTQTMKNLVSILNSSGLTLDNIVKTTVYLANWDDFSGFNTVYADYLGAHKPARASVEVRRIAKDALLEIEAIAEFS</sequence>
<dbReference type="Proteomes" id="UP001075001">
    <property type="component" value="Unassembled WGS sequence"/>
</dbReference>
<dbReference type="Pfam" id="PF01042">
    <property type="entry name" value="Ribonuc_L-PSP"/>
    <property type="match status" value="1"/>
</dbReference>
<dbReference type="GO" id="GO:0019239">
    <property type="term" value="F:deaminase activity"/>
    <property type="evidence" value="ECO:0007669"/>
    <property type="project" value="TreeGrafter"/>
</dbReference>
<dbReference type="FunFam" id="3.30.1330.40:FF:000001">
    <property type="entry name" value="L-PSP family endoribonuclease"/>
    <property type="match status" value="1"/>
</dbReference>
<reference evidence="4 5" key="1">
    <citation type="submission" date="2019-07" db="EMBL/GenBank/DDBJ databases">
        <authorList>
            <person name="Brisse S."/>
            <person name="Rodrigues C."/>
            <person name="Thorpe H."/>
        </authorList>
    </citation>
    <scope>NUCLEOTIDE SEQUENCE [LARGE SCALE GENOMIC DNA]</scope>
    <source>
        <strain evidence="4">SB6422</strain>
    </source>
</reference>
<comment type="similarity">
    <text evidence="1">Belongs to the RutC family.</text>
</comment>
<dbReference type="SUPFAM" id="SSF55298">
    <property type="entry name" value="YjgF-like"/>
    <property type="match status" value="1"/>
</dbReference>
<evidence type="ECO:0000256" key="1">
    <source>
        <dbReference type="ARBA" id="ARBA00010552"/>
    </source>
</evidence>
<name>A0A564JL57_9ENTR</name>
<dbReference type="InterPro" id="IPR006175">
    <property type="entry name" value="YjgF/YER057c/UK114"/>
</dbReference>
<dbReference type="InterPro" id="IPR035959">
    <property type="entry name" value="RutC-like_sf"/>
</dbReference>
<dbReference type="OrthoDB" id="9803101at2"/>
<evidence type="ECO:0000313" key="4">
    <source>
        <dbReference type="EMBL" id="VUS58486.1"/>
    </source>
</evidence>
<dbReference type="PANTHER" id="PTHR11803">
    <property type="entry name" value="2-IMINOBUTANOATE/2-IMINOPROPANOATE DEAMINASE RIDA"/>
    <property type="match status" value="1"/>
</dbReference>
<dbReference type="GO" id="GO:0005829">
    <property type="term" value="C:cytosol"/>
    <property type="evidence" value="ECO:0007669"/>
    <property type="project" value="TreeGrafter"/>
</dbReference>
<comment type="subunit">
    <text evidence="2">Homotrimer.</text>
</comment>
<evidence type="ECO:0000313" key="3">
    <source>
        <dbReference type="EMBL" id="MDG1641133.1"/>
    </source>
</evidence>
<dbReference type="CDD" id="cd00448">
    <property type="entry name" value="YjgF_YER057c_UK114_family"/>
    <property type="match status" value="1"/>
</dbReference>
<dbReference type="RefSeq" id="WP_112216399.1">
    <property type="nucleotide sequence ID" value="NZ_CABGGW010000018.1"/>
</dbReference>
<dbReference type="Gene3D" id="3.30.1330.40">
    <property type="entry name" value="RutC-like"/>
    <property type="match status" value="1"/>
</dbReference>
<keyword evidence="3" id="KW-0378">Hydrolase</keyword>
<dbReference type="EMBL" id="JAPQEX020000001">
    <property type="protein sequence ID" value="MDG1641133.1"/>
    <property type="molecule type" value="Genomic_DNA"/>
</dbReference>
<proteinExistence type="inferred from homology"/>
<accession>A0A564JL57</accession>
<organism evidence="4 5">
    <name type="scientific">Klebsiella huaxiensis</name>
    <dbReference type="NCBI Taxonomy" id="2153354"/>
    <lineage>
        <taxon>Bacteria</taxon>
        <taxon>Pseudomonadati</taxon>
        <taxon>Pseudomonadota</taxon>
        <taxon>Gammaproteobacteria</taxon>
        <taxon>Enterobacterales</taxon>
        <taxon>Enterobacteriaceae</taxon>
        <taxon>Klebsiella/Raoultella group</taxon>
        <taxon>Klebsiella</taxon>
    </lineage>
</organism>
<evidence type="ECO:0000313" key="5">
    <source>
        <dbReference type="Proteomes" id="UP000317374"/>
    </source>
</evidence>
<dbReference type="NCBIfam" id="TIGR00004">
    <property type="entry name" value="Rid family detoxifying hydrolase"/>
    <property type="match status" value="1"/>
</dbReference>
<dbReference type="InterPro" id="IPR006056">
    <property type="entry name" value="RidA"/>
</dbReference>
<dbReference type="AlphaFoldDB" id="A0A564JL57"/>
<gene>
    <name evidence="4" type="primary">yabJ_3</name>
    <name evidence="3" type="ORF">OXR69_004430</name>
    <name evidence="4" type="ORF">SB6422_05633</name>
</gene>
<reference evidence="3" key="2">
    <citation type="submission" date="2023-03" db="EMBL/GenBank/DDBJ databases">
        <title>identification of new KPC variant in Klebsiella huaxiensis from the Hospital Sewage Samples in China.</title>
        <authorList>
            <person name="Wu Y."/>
        </authorList>
    </citation>
    <scope>NUCLEOTIDE SEQUENCE</scope>
    <source>
        <strain evidence="3">ZR-9</strain>
    </source>
</reference>
<keyword evidence="6" id="KW-1185">Reference proteome</keyword>
<dbReference type="Proteomes" id="UP000317374">
    <property type="component" value="Unassembled WGS sequence"/>
</dbReference>